<evidence type="ECO:0000313" key="2">
    <source>
        <dbReference type="Proteomes" id="UP000187499"/>
    </source>
</evidence>
<name>A0A1P8Q1U5_9LACO</name>
<reference evidence="2" key="1">
    <citation type="submission" date="2016-12" db="EMBL/GenBank/DDBJ databases">
        <authorList>
            <person name="Jung M.Y."/>
            <person name="Lee S.H."/>
        </authorList>
    </citation>
    <scope>NUCLEOTIDE SEQUENCE [LARGE SCALE GENOMIC DNA]</scope>
    <source>
        <strain evidence="2">WiKim39</strain>
    </source>
</reference>
<evidence type="ECO:0008006" key="3">
    <source>
        <dbReference type="Google" id="ProtNLM"/>
    </source>
</evidence>
<accession>A0A1P8Q1U5</accession>
<dbReference type="GO" id="GO:0000287">
    <property type="term" value="F:magnesium ion binding"/>
    <property type="evidence" value="ECO:0007669"/>
    <property type="project" value="TreeGrafter"/>
</dbReference>
<dbReference type="STRING" id="1847728.BTM29_04210"/>
<dbReference type="InterPro" id="IPR036412">
    <property type="entry name" value="HAD-like_sf"/>
</dbReference>
<dbReference type="EMBL" id="CP019323">
    <property type="protein sequence ID" value="APX71806.1"/>
    <property type="molecule type" value="Genomic_DNA"/>
</dbReference>
<dbReference type="InterPro" id="IPR006379">
    <property type="entry name" value="HAD-SF_hydro_IIB"/>
</dbReference>
<dbReference type="NCBIfam" id="TIGR01484">
    <property type="entry name" value="HAD-SF-IIB"/>
    <property type="match status" value="1"/>
</dbReference>
<sequence length="260" mass="29523">MENKKILLTDLDGTFVMNSHSISENALKAFNELNKNFIMGVATGRSLKEIEYLEKENNIHFDIHVAFNGSLLRGKNNEILVDNPLKHDDLCQILNYLNENNITFDALDGIERIGNYKTKDVKRLWGMNLITLDDPFERVRGMNVYKINVRPGKKNFDKIFEEMNSMFPKLSIYEGGTQQRIEISAENSSKGTAVNYLKSKYNKAVIVVGDSGNDAPMFEKADVSFCISHAKSNVKNKADQSIENFAEVPIKLNSIYKEVI</sequence>
<dbReference type="Gene3D" id="3.30.1240.10">
    <property type="match status" value="1"/>
</dbReference>
<dbReference type="PANTHER" id="PTHR10000">
    <property type="entry name" value="PHOSPHOSERINE PHOSPHATASE"/>
    <property type="match status" value="1"/>
</dbReference>
<protein>
    <recommendedName>
        <fullName evidence="3">Haloacid dehalogenase</fullName>
    </recommendedName>
</protein>
<dbReference type="RefSeq" id="WP_076614310.1">
    <property type="nucleotide sequence ID" value="NZ_CP019323.1"/>
</dbReference>
<dbReference type="SUPFAM" id="SSF56784">
    <property type="entry name" value="HAD-like"/>
    <property type="match status" value="1"/>
</dbReference>
<dbReference type="OrthoDB" id="9790031at2"/>
<dbReference type="InterPro" id="IPR023214">
    <property type="entry name" value="HAD_sf"/>
</dbReference>
<evidence type="ECO:0000313" key="1">
    <source>
        <dbReference type="EMBL" id="APX71806.1"/>
    </source>
</evidence>
<dbReference type="GO" id="GO:0005829">
    <property type="term" value="C:cytosol"/>
    <property type="evidence" value="ECO:0007669"/>
    <property type="project" value="TreeGrafter"/>
</dbReference>
<organism evidence="1 2">
    <name type="scientific">Companilactobacillus allii</name>
    <dbReference type="NCBI Taxonomy" id="1847728"/>
    <lineage>
        <taxon>Bacteria</taxon>
        <taxon>Bacillati</taxon>
        <taxon>Bacillota</taxon>
        <taxon>Bacilli</taxon>
        <taxon>Lactobacillales</taxon>
        <taxon>Lactobacillaceae</taxon>
        <taxon>Companilactobacillus</taxon>
    </lineage>
</organism>
<dbReference type="Pfam" id="PF08282">
    <property type="entry name" value="Hydrolase_3"/>
    <property type="match status" value="1"/>
</dbReference>
<dbReference type="PANTHER" id="PTHR10000:SF8">
    <property type="entry name" value="HAD SUPERFAMILY HYDROLASE-LIKE, TYPE 3"/>
    <property type="match status" value="1"/>
</dbReference>
<dbReference type="AlphaFoldDB" id="A0A1P8Q1U5"/>
<dbReference type="Gene3D" id="3.40.50.1000">
    <property type="entry name" value="HAD superfamily/HAD-like"/>
    <property type="match status" value="1"/>
</dbReference>
<dbReference type="GO" id="GO:0016791">
    <property type="term" value="F:phosphatase activity"/>
    <property type="evidence" value="ECO:0007669"/>
    <property type="project" value="TreeGrafter"/>
</dbReference>
<gene>
    <name evidence="1" type="ORF">BTM29_04210</name>
</gene>
<dbReference type="KEGG" id="lalw:BTM29_04210"/>
<proteinExistence type="predicted"/>
<dbReference type="Proteomes" id="UP000187499">
    <property type="component" value="Chromosome"/>
</dbReference>
<keyword evidence="2" id="KW-1185">Reference proteome</keyword>